<accession>A0A3Q2DQY7</accession>
<dbReference type="Proteomes" id="UP000265020">
    <property type="component" value="Unassembled WGS sequence"/>
</dbReference>
<dbReference type="GO" id="GO:0120206">
    <property type="term" value="C:photoreceptor distal connecting cilium"/>
    <property type="evidence" value="ECO:0007669"/>
    <property type="project" value="TreeGrafter"/>
</dbReference>
<organism evidence="2 3">
    <name type="scientific">Cyprinodon variegatus</name>
    <name type="common">Sheepshead minnow</name>
    <dbReference type="NCBI Taxonomy" id="28743"/>
    <lineage>
        <taxon>Eukaryota</taxon>
        <taxon>Metazoa</taxon>
        <taxon>Chordata</taxon>
        <taxon>Craniata</taxon>
        <taxon>Vertebrata</taxon>
        <taxon>Euteleostomi</taxon>
        <taxon>Actinopterygii</taxon>
        <taxon>Neopterygii</taxon>
        <taxon>Teleostei</taxon>
        <taxon>Neoteleostei</taxon>
        <taxon>Acanthomorphata</taxon>
        <taxon>Ovalentaria</taxon>
        <taxon>Atherinomorphae</taxon>
        <taxon>Cyprinodontiformes</taxon>
        <taxon>Cyprinodontidae</taxon>
        <taxon>Cyprinodon</taxon>
    </lineage>
</organism>
<dbReference type="AlphaFoldDB" id="A0A3Q2DQY7"/>
<reference evidence="2" key="1">
    <citation type="submission" date="2025-08" db="UniProtKB">
        <authorList>
            <consortium name="Ensembl"/>
        </authorList>
    </citation>
    <scope>IDENTIFICATION</scope>
</reference>
<evidence type="ECO:0000313" key="2">
    <source>
        <dbReference type="Ensembl" id="ENSCVAP00000021234.1"/>
    </source>
</evidence>
<evidence type="ECO:0000256" key="1">
    <source>
        <dbReference type="SAM" id="MobiDB-lite"/>
    </source>
</evidence>
<dbReference type="Pfam" id="PF15244">
    <property type="entry name" value="HSD3"/>
    <property type="match status" value="1"/>
</dbReference>
<protein>
    <submittedName>
        <fullName evidence="2">Spermatogenesis associated 7</fullName>
    </submittedName>
</protein>
<dbReference type="GO" id="GO:0036064">
    <property type="term" value="C:ciliary basal body"/>
    <property type="evidence" value="ECO:0007669"/>
    <property type="project" value="TreeGrafter"/>
</dbReference>
<feature type="compositionally biased region" description="Low complexity" evidence="1">
    <location>
        <begin position="395"/>
        <end position="412"/>
    </location>
</feature>
<dbReference type="GeneTree" id="ENSGT00390000014113"/>
<dbReference type="PANTHER" id="PTHR14917:SF4">
    <property type="entry name" value="SPERMATOGENESIS-ASSOCIATED 7"/>
    <property type="match status" value="1"/>
</dbReference>
<feature type="region of interest" description="Disordered" evidence="1">
    <location>
        <begin position="181"/>
        <end position="223"/>
    </location>
</feature>
<dbReference type="PANTHER" id="PTHR14917">
    <property type="entry name" value="SPERMATOGENESIS-ASSOCIATED PROTEIN 7"/>
    <property type="match status" value="1"/>
</dbReference>
<feature type="region of interest" description="Disordered" evidence="1">
    <location>
        <begin position="489"/>
        <end position="515"/>
    </location>
</feature>
<reference evidence="2" key="2">
    <citation type="submission" date="2025-09" db="UniProtKB">
        <authorList>
            <consortium name="Ensembl"/>
        </authorList>
    </citation>
    <scope>IDENTIFICATION</scope>
</reference>
<dbReference type="InterPro" id="IPR029357">
    <property type="entry name" value="SPATA7"/>
</dbReference>
<feature type="compositionally biased region" description="Basic and acidic residues" evidence="1">
    <location>
        <begin position="185"/>
        <end position="216"/>
    </location>
</feature>
<dbReference type="Ensembl" id="ENSCVAT00000012318.1">
    <property type="protein sequence ID" value="ENSCVAP00000021234.1"/>
    <property type="gene ID" value="ENSCVAG00000003142.1"/>
</dbReference>
<feature type="region of interest" description="Disordered" evidence="1">
    <location>
        <begin position="369"/>
        <end position="424"/>
    </location>
</feature>
<proteinExistence type="predicted"/>
<evidence type="ECO:0000313" key="3">
    <source>
        <dbReference type="Proteomes" id="UP000265020"/>
    </source>
</evidence>
<dbReference type="OMA" id="FITEHEW"/>
<sequence length="515" mass="57846">LWLSLSLAAAIDASVPKSLLQSVKYKDQIRKEQQRKNGRPHSAFSSLDRDCTTSCFSAQDGERPYLCSRSSIISSPRFNSSFNAKDVVYPSNSHYARPSSERRYRSPETAFQRKQSSCSLLATRDQGFYKAFQDPVKKTYSGDLLEKHSQHFTPEKPFTPKTLKSERSSYLSKYRFYRAPQSKSCQDRSNSRLQGEEKPCKSPNEKEYTERLDKPSQEYSTEPEWSDYEVTDTYLSPSQLQEHKIKSADHYFVGSSSGRVSPGWKSPVRSLISAEEEELLYLEFISAVTEDILSRGHISDRMLDRVMNHHIDMNLHQLDEGKMRYLLEVLRKEFEEPSNVSASSEDHLKNGSAFLDSIFSTLVSGSKPAKTKDVKESITNASPIDDCKLSDGDNPSPVSTPSTSPVRATSPTKQRENEKRRENAAEVVGLMICTDNATDRTTTSQGAAVNVHNESDEHMTVSSDVKKCDGPSKKVEDLETILSETLHLSDNTDSENVAAASEACTNQHDSSDDDF</sequence>
<name>A0A3Q2DQY7_CYPVA</name>
<dbReference type="GO" id="GO:0120200">
    <property type="term" value="C:rod photoreceptor outer segment"/>
    <property type="evidence" value="ECO:0007669"/>
    <property type="project" value="TreeGrafter"/>
</dbReference>
<keyword evidence="3" id="KW-1185">Reference proteome</keyword>
<dbReference type="GO" id="GO:0005930">
    <property type="term" value="C:axoneme"/>
    <property type="evidence" value="ECO:0007669"/>
    <property type="project" value="TreeGrafter"/>
</dbReference>
<dbReference type="STRING" id="28743.ENSCVAP00000021234"/>
<dbReference type="GO" id="GO:0000226">
    <property type="term" value="P:microtubule cytoskeleton organization"/>
    <property type="evidence" value="ECO:0007669"/>
    <property type="project" value="TreeGrafter"/>
</dbReference>
<feature type="compositionally biased region" description="Basic and acidic residues" evidence="1">
    <location>
        <begin position="413"/>
        <end position="424"/>
    </location>
</feature>
<dbReference type="GO" id="GO:0045494">
    <property type="term" value="P:photoreceptor cell maintenance"/>
    <property type="evidence" value="ECO:0007669"/>
    <property type="project" value="TreeGrafter"/>
</dbReference>